<evidence type="ECO:0000313" key="3">
    <source>
        <dbReference type="Proteomes" id="UP001597109"/>
    </source>
</evidence>
<gene>
    <name evidence="2" type="ORF">ACFQ1X_04430</name>
</gene>
<dbReference type="InterPro" id="IPR026369">
    <property type="entry name" value="CxxC_20_CxxC"/>
</dbReference>
<keyword evidence="1" id="KW-0472">Membrane</keyword>
<dbReference type="NCBIfam" id="TIGR04104">
    <property type="entry name" value="cxxc_20_cxxc"/>
    <property type="match status" value="1"/>
</dbReference>
<comment type="caution">
    <text evidence="2">The sequence shown here is derived from an EMBL/GenBank/DDBJ whole genome shotgun (WGS) entry which is preliminary data.</text>
</comment>
<protein>
    <submittedName>
        <fullName evidence="2">TIGR04104 family putative zinc finger protein</fullName>
    </submittedName>
</protein>
<keyword evidence="1" id="KW-1133">Transmembrane helix</keyword>
<dbReference type="Proteomes" id="UP001597109">
    <property type="component" value="Unassembled WGS sequence"/>
</dbReference>
<reference evidence="3" key="1">
    <citation type="journal article" date="2019" name="Int. J. Syst. Evol. Microbiol.">
        <title>The Global Catalogue of Microorganisms (GCM) 10K type strain sequencing project: providing services to taxonomists for standard genome sequencing and annotation.</title>
        <authorList>
            <consortium name="The Broad Institute Genomics Platform"/>
            <consortium name="The Broad Institute Genome Sequencing Center for Infectious Disease"/>
            <person name="Wu L."/>
            <person name="Ma J."/>
        </authorList>
    </citation>
    <scope>NUCLEOTIDE SEQUENCE [LARGE SCALE GENOMIC DNA]</scope>
    <source>
        <strain evidence="3">CCUG 56756</strain>
    </source>
</reference>
<feature type="transmembrane region" description="Helical" evidence="1">
    <location>
        <begin position="43"/>
        <end position="62"/>
    </location>
</feature>
<feature type="transmembrane region" description="Helical" evidence="1">
    <location>
        <begin position="68"/>
        <end position="88"/>
    </location>
</feature>
<evidence type="ECO:0000313" key="2">
    <source>
        <dbReference type="EMBL" id="MFD1030669.1"/>
    </source>
</evidence>
<name>A0ABW3L7U2_9BACL</name>
<dbReference type="EMBL" id="JBHTKI010000007">
    <property type="protein sequence ID" value="MFD1030669.1"/>
    <property type="molecule type" value="Genomic_DNA"/>
</dbReference>
<keyword evidence="1" id="KW-0812">Transmembrane</keyword>
<proteinExistence type="predicted"/>
<dbReference type="RefSeq" id="WP_144840229.1">
    <property type="nucleotide sequence ID" value="NZ_JBHTKI010000007.1"/>
</dbReference>
<accession>A0ABW3L7U2</accession>
<sequence>MPNCENCDYKWSWFDTFKIGVTNNKKCPNCGERQYVMLKKSKAIYFVFFASLIVLLFSRPFFDLSDTVYISFGILFALIMFVIMPYTIKLSNEQKPLW</sequence>
<organism evidence="2 3">
    <name type="scientific">Metaplanococcus flavidus</name>
    <dbReference type="NCBI Taxonomy" id="569883"/>
    <lineage>
        <taxon>Bacteria</taxon>
        <taxon>Bacillati</taxon>
        <taxon>Bacillota</taxon>
        <taxon>Bacilli</taxon>
        <taxon>Bacillales</taxon>
        <taxon>Caryophanaceae</taxon>
        <taxon>Metaplanococcus</taxon>
    </lineage>
</organism>
<evidence type="ECO:0000256" key="1">
    <source>
        <dbReference type="SAM" id="Phobius"/>
    </source>
</evidence>
<keyword evidence="3" id="KW-1185">Reference proteome</keyword>